<sequence>MDYICILNSCVITAEIDGILCGLRHGSVMKFLGTLSLPPSFQELRYGEAQQFILNHVTKAQEELMTVAVEEAIAD</sequence>
<proteinExistence type="predicted"/>
<evidence type="ECO:0000313" key="2">
    <source>
        <dbReference type="Proteomes" id="UP000663836"/>
    </source>
</evidence>
<dbReference type="AlphaFoldDB" id="A0A818RU15"/>
<protein>
    <submittedName>
        <fullName evidence="1">Uncharacterized protein</fullName>
    </submittedName>
</protein>
<organism evidence="1 2">
    <name type="scientific">Rotaria sordida</name>
    <dbReference type="NCBI Taxonomy" id="392033"/>
    <lineage>
        <taxon>Eukaryota</taxon>
        <taxon>Metazoa</taxon>
        <taxon>Spiralia</taxon>
        <taxon>Gnathifera</taxon>
        <taxon>Rotifera</taxon>
        <taxon>Eurotatoria</taxon>
        <taxon>Bdelloidea</taxon>
        <taxon>Philodinida</taxon>
        <taxon>Philodinidae</taxon>
        <taxon>Rotaria</taxon>
    </lineage>
</organism>
<dbReference type="EMBL" id="CAJOBD010000405">
    <property type="protein sequence ID" value="CAF3662427.1"/>
    <property type="molecule type" value="Genomic_DNA"/>
</dbReference>
<gene>
    <name evidence="1" type="ORF">JBS370_LOCUS6997</name>
</gene>
<comment type="caution">
    <text evidence="1">The sequence shown here is derived from an EMBL/GenBank/DDBJ whole genome shotgun (WGS) entry which is preliminary data.</text>
</comment>
<dbReference type="Proteomes" id="UP000663836">
    <property type="component" value="Unassembled WGS sequence"/>
</dbReference>
<accession>A0A818RU15</accession>
<name>A0A818RU15_9BILA</name>
<evidence type="ECO:0000313" key="1">
    <source>
        <dbReference type="EMBL" id="CAF3662427.1"/>
    </source>
</evidence>
<reference evidence="1" key="1">
    <citation type="submission" date="2021-02" db="EMBL/GenBank/DDBJ databases">
        <authorList>
            <person name="Nowell W R."/>
        </authorList>
    </citation>
    <scope>NUCLEOTIDE SEQUENCE</scope>
</reference>